<keyword evidence="3" id="KW-1185">Reference proteome</keyword>
<feature type="compositionally biased region" description="Basic and acidic residues" evidence="1">
    <location>
        <begin position="259"/>
        <end position="295"/>
    </location>
</feature>
<feature type="compositionally biased region" description="Polar residues" evidence="1">
    <location>
        <begin position="347"/>
        <end position="362"/>
    </location>
</feature>
<dbReference type="PANTHER" id="PTHR34660:SF3">
    <property type="entry name" value="RRM DOMAIN-CONTAINING PROTEIN"/>
    <property type="match status" value="1"/>
</dbReference>
<sequence length="576" mass="65440">MSRCFPFPPLGYEKKTRTDDVDLPKKEKHREKKHKKDKKDKEKKDKEKKEKREKREKEGRDKKPKDKDKKEKNREKKKDKDKDKDKGRDSDTSKTSTADGKGLPGQAEGLNAGKLQKEIKPDKKDVFVDNKIIKQYTGNNGEMVREINHLAKENKDSKFLLEFERRIKDDNGAAGNQLVQKFTNSDHRKDEGTVRLLARNSGTLRDDSEKLKDKGFDAKKIEGKGINAQVRPFGNATVQNHGGNFHPKADGVPKLLGKYMDRNLEATVGGKEKVKEKKEEGKEKVKEKKEEGKEKDKKKKDDKRGEKRKNKEEKKGHGKDKDRDKKKEKTKEHTEVKTTEQSKLKESNNVGPIHSNSFSRISKNIHENSVGPESNNVGSIHSNSFTQISKNSHENSVGFENSKKRKEIDSNGVPRANENWPSKLPRSSSSHSFTENGRILEPCTISIPIASDRPEIAVSSAKIENKECKINGFIEVRPLAVPSNKTHATPMSAVPLIEASSKPPHPDTKYLNHIYSVPKVEWSALDDQEWLFDNSISQERKPMVKSSEAGETPQVWAEVVHLEPPDVFALPYVIPY</sequence>
<feature type="compositionally biased region" description="Basic and acidic residues" evidence="1">
    <location>
        <begin position="39"/>
        <end position="92"/>
    </location>
</feature>
<name>A0AAV1B7Y6_VICFA</name>
<feature type="compositionally biased region" description="Basic and acidic residues" evidence="1">
    <location>
        <begin position="115"/>
        <end position="124"/>
    </location>
</feature>
<feature type="compositionally biased region" description="Basic and acidic residues" evidence="1">
    <location>
        <begin position="302"/>
        <end position="346"/>
    </location>
</feature>
<gene>
    <name evidence="2" type="ORF">VFH_VI129960</name>
</gene>
<organism evidence="2 3">
    <name type="scientific">Vicia faba</name>
    <name type="common">Broad bean</name>
    <name type="synonym">Faba vulgaris</name>
    <dbReference type="NCBI Taxonomy" id="3906"/>
    <lineage>
        <taxon>Eukaryota</taxon>
        <taxon>Viridiplantae</taxon>
        <taxon>Streptophyta</taxon>
        <taxon>Embryophyta</taxon>
        <taxon>Tracheophyta</taxon>
        <taxon>Spermatophyta</taxon>
        <taxon>Magnoliopsida</taxon>
        <taxon>eudicotyledons</taxon>
        <taxon>Gunneridae</taxon>
        <taxon>Pentapetalae</taxon>
        <taxon>rosids</taxon>
        <taxon>fabids</taxon>
        <taxon>Fabales</taxon>
        <taxon>Fabaceae</taxon>
        <taxon>Papilionoideae</taxon>
        <taxon>50 kb inversion clade</taxon>
        <taxon>NPAAA clade</taxon>
        <taxon>Hologalegina</taxon>
        <taxon>IRL clade</taxon>
        <taxon>Fabeae</taxon>
        <taxon>Vicia</taxon>
    </lineage>
</organism>
<feature type="compositionally biased region" description="Polar residues" evidence="1">
    <location>
        <begin position="371"/>
        <end position="399"/>
    </location>
</feature>
<feature type="region of interest" description="Disordered" evidence="1">
    <location>
        <begin position="1"/>
        <end position="124"/>
    </location>
</feature>
<feature type="compositionally biased region" description="Basic residues" evidence="1">
    <location>
        <begin position="26"/>
        <end position="38"/>
    </location>
</feature>
<proteinExistence type="predicted"/>
<dbReference type="EMBL" id="OX451741">
    <property type="protein sequence ID" value="CAI8618581.1"/>
    <property type="molecule type" value="Genomic_DNA"/>
</dbReference>
<protein>
    <recommendedName>
        <fullName evidence="4">Myb-like protein X</fullName>
    </recommendedName>
</protein>
<dbReference type="PANTHER" id="PTHR34660">
    <property type="entry name" value="MYB-LIKE PROTEIN X"/>
    <property type="match status" value="1"/>
</dbReference>
<dbReference type="Proteomes" id="UP001157006">
    <property type="component" value="Chromosome 6"/>
</dbReference>
<dbReference type="AlphaFoldDB" id="A0AAV1B7Y6"/>
<reference evidence="2 3" key="1">
    <citation type="submission" date="2023-01" db="EMBL/GenBank/DDBJ databases">
        <authorList>
            <person name="Kreplak J."/>
        </authorList>
    </citation>
    <scope>NUCLEOTIDE SEQUENCE [LARGE SCALE GENOMIC DNA]</scope>
</reference>
<evidence type="ECO:0000313" key="3">
    <source>
        <dbReference type="Proteomes" id="UP001157006"/>
    </source>
</evidence>
<feature type="region of interest" description="Disordered" evidence="1">
    <location>
        <begin position="234"/>
        <end position="435"/>
    </location>
</feature>
<evidence type="ECO:0000256" key="1">
    <source>
        <dbReference type="SAM" id="MobiDB-lite"/>
    </source>
</evidence>
<feature type="compositionally biased region" description="Basic and acidic residues" evidence="1">
    <location>
        <begin position="12"/>
        <end position="25"/>
    </location>
</feature>
<accession>A0AAV1B7Y6</accession>
<evidence type="ECO:0008006" key="4">
    <source>
        <dbReference type="Google" id="ProtNLM"/>
    </source>
</evidence>
<evidence type="ECO:0000313" key="2">
    <source>
        <dbReference type="EMBL" id="CAI8618581.1"/>
    </source>
</evidence>